<gene>
    <name evidence="4" type="ORF">POCTA_138.1.T0120154</name>
</gene>
<dbReference type="GO" id="GO:0043565">
    <property type="term" value="F:sequence-specific DNA binding"/>
    <property type="evidence" value="ECO:0007669"/>
    <property type="project" value="InterPro"/>
</dbReference>
<dbReference type="Pfam" id="PF00447">
    <property type="entry name" value="HSF_DNA-bind"/>
    <property type="match status" value="1"/>
</dbReference>
<organism evidence="4 5">
    <name type="scientific">Paramecium octaurelia</name>
    <dbReference type="NCBI Taxonomy" id="43137"/>
    <lineage>
        <taxon>Eukaryota</taxon>
        <taxon>Sar</taxon>
        <taxon>Alveolata</taxon>
        <taxon>Ciliophora</taxon>
        <taxon>Intramacronucleata</taxon>
        <taxon>Oligohymenophorea</taxon>
        <taxon>Peniculida</taxon>
        <taxon>Parameciidae</taxon>
        <taxon>Paramecium</taxon>
    </lineage>
</organism>
<reference evidence="4" key="1">
    <citation type="submission" date="2021-01" db="EMBL/GenBank/DDBJ databases">
        <authorList>
            <consortium name="Genoscope - CEA"/>
            <person name="William W."/>
        </authorList>
    </citation>
    <scope>NUCLEOTIDE SEQUENCE</scope>
</reference>
<dbReference type="EMBL" id="CAJJDP010000011">
    <property type="protein sequence ID" value="CAD8140925.1"/>
    <property type="molecule type" value="Genomic_DNA"/>
</dbReference>
<comment type="similarity">
    <text evidence="2">Belongs to the HSF family.</text>
</comment>
<evidence type="ECO:0000256" key="2">
    <source>
        <dbReference type="RuleBase" id="RU004020"/>
    </source>
</evidence>
<dbReference type="GO" id="GO:0003700">
    <property type="term" value="F:DNA-binding transcription factor activity"/>
    <property type="evidence" value="ECO:0007669"/>
    <property type="project" value="InterPro"/>
</dbReference>
<dbReference type="FunFam" id="1.10.10.10:FF:001177">
    <property type="entry name" value="Uncharacterized protein"/>
    <property type="match status" value="1"/>
</dbReference>
<accession>A0A8S1SK42</accession>
<evidence type="ECO:0000256" key="1">
    <source>
        <dbReference type="ARBA" id="ARBA00023125"/>
    </source>
</evidence>
<evidence type="ECO:0000313" key="4">
    <source>
        <dbReference type="EMBL" id="CAD8140925.1"/>
    </source>
</evidence>
<name>A0A8S1SK42_PAROT</name>
<dbReference type="InterPro" id="IPR000232">
    <property type="entry name" value="HSF_DNA-bd"/>
</dbReference>
<proteinExistence type="inferred from homology"/>
<comment type="caution">
    <text evidence="4">The sequence shown here is derived from an EMBL/GenBank/DDBJ whole genome shotgun (WGS) entry which is preliminary data.</text>
</comment>
<feature type="domain" description="HSF-type DNA-binding" evidence="3">
    <location>
        <begin position="122"/>
        <end position="217"/>
    </location>
</feature>
<dbReference type="PANTHER" id="PTHR10015">
    <property type="entry name" value="HEAT SHOCK TRANSCRIPTION FACTOR"/>
    <property type="match status" value="1"/>
</dbReference>
<dbReference type="SMART" id="SM00415">
    <property type="entry name" value="HSF"/>
    <property type="match status" value="1"/>
</dbReference>
<dbReference type="PANTHER" id="PTHR10015:SF206">
    <property type="entry name" value="HSF-TYPE DNA-BINDING DOMAIN-CONTAINING PROTEIN"/>
    <property type="match status" value="1"/>
</dbReference>
<dbReference type="OrthoDB" id="60033at2759"/>
<evidence type="ECO:0000259" key="3">
    <source>
        <dbReference type="SMART" id="SM00415"/>
    </source>
</evidence>
<protein>
    <recommendedName>
        <fullName evidence="3">HSF-type DNA-binding domain-containing protein</fullName>
    </recommendedName>
</protein>
<keyword evidence="1" id="KW-0238">DNA-binding</keyword>
<keyword evidence="5" id="KW-1185">Reference proteome</keyword>
<dbReference type="Proteomes" id="UP000683925">
    <property type="component" value="Unassembled WGS sequence"/>
</dbReference>
<sequence length="298" mass="35509">MYNQNLITNHHVKLQFINEQYDLNCPRLSFCPSCRIVSNLKDIAKGKLLRISSKIYQDLTKLFQLEKFVKILGPKIMLYLMKIQTLDKEENKLKVNFNMFMNVLRILKENSIQKLMNTKNYRTPKFVSKLIEILDNQSYSEIISFDGKGDGIIIHQQELFENQILLNYFKHNHIDSFTRQMNNYGFKRVKNQQGKYEFKNPFFQKNNKNTIHLVMKKKQEKIQIISQFLALKSELNQFSQELDQFNFFASSYQQSQSILTESQNKVKLEMISISQKNLEMEQMLSYLIYEKKNGFKLD</sequence>
<dbReference type="AlphaFoldDB" id="A0A8S1SK42"/>
<evidence type="ECO:0000313" key="5">
    <source>
        <dbReference type="Proteomes" id="UP000683925"/>
    </source>
</evidence>